<evidence type="ECO:0000256" key="1">
    <source>
        <dbReference type="ARBA" id="ARBA00004245"/>
    </source>
</evidence>
<evidence type="ECO:0000313" key="8">
    <source>
        <dbReference type="EMBL" id="KAG8382786.1"/>
    </source>
</evidence>
<feature type="region of interest" description="Disordered" evidence="6">
    <location>
        <begin position="157"/>
        <end position="180"/>
    </location>
</feature>
<evidence type="ECO:0000256" key="2">
    <source>
        <dbReference type="ARBA" id="ARBA00005885"/>
    </source>
</evidence>
<comment type="subcellular location">
    <subcellularLocation>
        <location evidence="1">Cytoplasm</location>
        <location evidence="1">Cytoskeleton</location>
    </subcellularLocation>
</comment>
<protein>
    <recommendedName>
        <fullName evidence="7">TPX2 C-terminal domain-containing protein</fullName>
    </recommendedName>
</protein>
<feature type="region of interest" description="Disordered" evidence="6">
    <location>
        <begin position="212"/>
        <end position="233"/>
    </location>
</feature>
<evidence type="ECO:0000313" key="9">
    <source>
        <dbReference type="Proteomes" id="UP000826271"/>
    </source>
</evidence>
<dbReference type="InterPro" id="IPR044806">
    <property type="entry name" value="WVD2/WDL1-4"/>
</dbReference>
<gene>
    <name evidence="8" type="ORF">BUALT_Bualt05G0113500</name>
</gene>
<name>A0AAV6XQD1_9LAMI</name>
<dbReference type="PANTHER" id="PTHR46372">
    <property type="entry name" value="PROTEIN WVD2-LIKE 3"/>
    <property type="match status" value="1"/>
</dbReference>
<feature type="domain" description="TPX2 C-terminal" evidence="7">
    <location>
        <begin position="145"/>
        <end position="211"/>
    </location>
</feature>
<sequence length="340" mass="38567">MKSNLDVEMKQPIGLQARSDYGRLALSTTNHANEEIPAASSKEIRFHRKLNIQSRDLCLELRFLRAEDIYLKSQKTKQPKQLLKSLLRSNEENKTWKAATPTKTPLHKSPQYKPGSETRRVDEIKRVKPSVGSTKPGSRQDISRFRFKCDERAQRRKELEENKHAKEAEMNQLQAKPQEKTKAEIKQLRKSLKFKAVPMPSFCQGAFHESNGNKAVTNNAKQRKPMRVSRSSTLSAKVVKDESLFTKAPGRVTDPPQVSEATSCNSTVTSDSCASSRAVETSNSHRSQVGTCSQVGGKREQERDKRTSICKNRVPEGNNMIYKAKSLDGMQKRRNRKSMH</sequence>
<evidence type="ECO:0000256" key="6">
    <source>
        <dbReference type="SAM" id="MobiDB-lite"/>
    </source>
</evidence>
<dbReference type="Pfam" id="PF06886">
    <property type="entry name" value="TPX2"/>
    <property type="match status" value="1"/>
</dbReference>
<comment type="similarity">
    <text evidence="2">Belongs to the TPX2 family.</text>
</comment>
<feature type="compositionally biased region" description="Basic and acidic residues" evidence="6">
    <location>
        <begin position="116"/>
        <end position="126"/>
    </location>
</feature>
<feature type="compositionally biased region" description="Polar residues" evidence="6">
    <location>
        <begin position="259"/>
        <end position="294"/>
    </location>
</feature>
<keyword evidence="3" id="KW-0963">Cytoplasm</keyword>
<evidence type="ECO:0000256" key="3">
    <source>
        <dbReference type="ARBA" id="ARBA00022490"/>
    </source>
</evidence>
<reference evidence="8" key="1">
    <citation type="submission" date="2019-10" db="EMBL/GenBank/DDBJ databases">
        <authorList>
            <person name="Zhang R."/>
            <person name="Pan Y."/>
            <person name="Wang J."/>
            <person name="Ma R."/>
            <person name="Yu S."/>
        </authorList>
    </citation>
    <scope>NUCLEOTIDE SEQUENCE</scope>
    <source>
        <strain evidence="8">LA-IB0</strain>
        <tissue evidence="8">Leaf</tissue>
    </source>
</reference>
<proteinExistence type="inferred from homology"/>
<feature type="compositionally biased region" description="Basic and acidic residues" evidence="6">
    <location>
        <begin position="157"/>
        <end position="169"/>
    </location>
</feature>
<keyword evidence="5" id="KW-0206">Cytoskeleton</keyword>
<feature type="region of interest" description="Disordered" evidence="6">
    <location>
        <begin position="93"/>
        <end position="144"/>
    </location>
</feature>
<feature type="region of interest" description="Disordered" evidence="6">
    <location>
        <begin position="247"/>
        <end position="307"/>
    </location>
</feature>
<dbReference type="AlphaFoldDB" id="A0AAV6XQD1"/>
<dbReference type="EMBL" id="WHWC01000005">
    <property type="protein sequence ID" value="KAG8382786.1"/>
    <property type="molecule type" value="Genomic_DNA"/>
</dbReference>
<dbReference type="PANTHER" id="PTHR46372:SF2">
    <property type="entry name" value="PROTEIN WVD2-LIKE 3"/>
    <property type="match status" value="1"/>
</dbReference>
<comment type="caution">
    <text evidence="8">The sequence shown here is derived from an EMBL/GenBank/DDBJ whole genome shotgun (WGS) entry which is preliminary data.</text>
</comment>
<dbReference type="Proteomes" id="UP000826271">
    <property type="component" value="Unassembled WGS sequence"/>
</dbReference>
<feature type="compositionally biased region" description="Basic and acidic residues" evidence="6">
    <location>
        <begin position="297"/>
        <end position="307"/>
    </location>
</feature>
<evidence type="ECO:0000256" key="4">
    <source>
        <dbReference type="ARBA" id="ARBA00022701"/>
    </source>
</evidence>
<keyword evidence="4" id="KW-0493">Microtubule</keyword>
<accession>A0AAV6XQD1</accession>
<dbReference type="GO" id="GO:0008017">
    <property type="term" value="F:microtubule binding"/>
    <property type="evidence" value="ECO:0007669"/>
    <property type="project" value="InterPro"/>
</dbReference>
<organism evidence="8 9">
    <name type="scientific">Buddleja alternifolia</name>
    <dbReference type="NCBI Taxonomy" id="168488"/>
    <lineage>
        <taxon>Eukaryota</taxon>
        <taxon>Viridiplantae</taxon>
        <taxon>Streptophyta</taxon>
        <taxon>Embryophyta</taxon>
        <taxon>Tracheophyta</taxon>
        <taxon>Spermatophyta</taxon>
        <taxon>Magnoliopsida</taxon>
        <taxon>eudicotyledons</taxon>
        <taxon>Gunneridae</taxon>
        <taxon>Pentapetalae</taxon>
        <taxon>asterids</taxon>
        <taxon>lamiids</taxon>
        <taxon>Lamiales</taxon>
        <taxon>Scrophulariaceae</taxon>
        <taxon>Buddlejeae</taxon>
        <taxon>Buddleja</taxon>
    </lineage>
</organism>
<evidence type="ECO:0000256" key="5">
    <source>
        <dbReference type="ARBA" id="ARBA00023212"/>
    </source>
</evidence>
<dbReference type="GO" id="GO:0005874">
    <property type="term" value="C:microtubule"/>
    <property type="evidence" value="ECO:0007669"/>
    <property type="project" value="UniProtKB-KW"/>
</dbReference>
<evidence type="ECO:0000259" key="7">
    <source>
        <dbReference type="Pfam" id="PF06886"/>
    </source>
</evidence>
<dbReference type="InterPro" id="IPR027329">
    <property type="entry name" value="TPX2_C"/>
</dbReference>
<dbReference type="GO" id="GO:0000226">
    <property type="term" value="P:microtubule cytoskeleton organization"/>
    <property type="evidence" value="ECO:0007669"/>
    <property type="project" value="InterPro"/>
</dbReference>
<keyword evidence="9" id="KW-1185">Reference proteome</keyword>